<feature type="region of interest" description="Disordered" evidence="2">
    <location>
        <begin position="245"/>
        <end position="266"/>
    </location>
</feature>
<sequence>MSKHASKHGVKRSVMGSVAVLLVVALTGYLFVTNLRVNRTSTVTSDTAGLIEQRVQEVNKLQEEVNKLSSDVNTMTELATKDGNSSKTADDPGSGTTLPAVEGPGVTVTLDDSPLWEQTVDSSGSSEDIDKYVIHQQDIEAVVNALWEGGAEAMMLMDQRVLFNSAVICSGNVISLHGKKYSPPFTISAIGDADNLIQALNDSPTIKIYKQYVSSFGLGWKVERKKNLHFDETAALLQPLKYAKVSGKTEQEADASDADESAKGDN</sequence>
<keyword evidence="3" id="KW-1133">Transmembrane helix</keyword>
<evidence type="ECO:0000256" key="1">
    <source>
        <dbReference type="ARBA" id="ARBA00009108"/>
    </source>
</evidence>
<protein>
    <recommendedName>
        <fullName evidence="6">DUF881 domain-containing protein</fullName>
    </recommendedName>
</protein>
<evidence type="ECO:0000256" key="3">
    <source>
        <dbReference type="SAM" id="Phobius"/>
    </source>
</evidence>
<evidence type="ECO:0000256" key="2">
    <source>
        <dbReference type="SAM" id="MobiDB-lite"/>
    </source>
</evidence>
<comment type="caution">
    <text evidence="4">The sequence shown here is derived from an EMBL/GenBank/DDBJ whole genome shotgun (WGS) entry which is preliminary data.</text>
</comment>
<keyword evidence="3" id="KW-0812">Transmembrane</keyword>
<dbReference type="PANTHER" id="PTHR37313:SF4">
    <property type="entry name" value="CONSERVED MEMBRANE PROTEIN-RELATED"/>
    <property type="match status" value="1"/>
</dbReference>
<evidence type="ECO:0008006" key="6">
    <source>
        <dbReference type="Google" id="ProtNLM"/>
    </source>
</evidence>
<gene>
    <name evidence="4" type="ORF">G1C94_1250</name>
</gene>
<feature type="compositionally biased region" description="Polar residues" evidence="2">
    <location>
        <begin position="77"/>
        <end position="87"/>
    </location>
</feature>
<organism evidence="4 5">
    <name type="scientific">Bifidobacterium panos</name>
    <dbReference type="NCBI Taxonomy" id="2675321"/>
    <lineage>
        <taxon>Bacteria</taxon>
        <taxon>Bacillati</taxon>
        <taxon>Actinomycetota</taxon>
        <taxon>Actinomycetes</taxon>
        <taxon>Bifidobacteriales</taxon>
        <taxon>Bifidobacteriaceae</taxon>
        <taxon>Bifidobacterium</taxon>
    </lineage>
</organism>
<dbReference type="PANTHER" id="PTHR37313">
    <property type="entry name" value="UPF0749 PROTEIN RV1825"/>
    <property type="match status" value="1"/>
</dbReference>
<accession>A0ABX1SXR0</accession>
<evidence type="ECO:0000313" key="4">
    <source>
        <dbReference type="EMBL" id="NMN02628.1"/>
    </source>
</evidence>
<dbReference type="InterPro" id="IPR010273">
    <property type="entry name" value="DUF881"/>
</dbReference>
<dbReference type="Pfam" id="PF05949">
    <property type="entry name" value="DUF881"/>
    <property type="match status" value="1"/>
</dbReference>
<dbReference type="EMBL" id="JAAIIJ010000024">
    <property type="protein sequence ID" value="NMN02628.1"/>
    <property type="molecule type" value="Genomic_DNA"/>
</dbReference>
<name>A0ABX1SXR0_9BIFI</name>
<reference evidence="4 5" key="1">
    <citation type="submission" date="2020-02" db="EMBL/GenBank/DDBJ databases">
        <title>Characterization of phylogenetic diversity of novel bifidobacterial species isolated in Czech ZOOs.</title>
        <authorList>
            <person name="Lugli G.A."/>
            <person name="Vera N.B."/>
            <person name="Ventura M."/>
        </authorList>
    </citation>
    <scope>NUCLEOTIDE SEQUENCE [LARGE SCALE GENOMIC DNA]</scope>
    <source>
        <strain evidence="4 5">DSM 109963</strain>
    </source>
</reference>
<keyword evidence="3" id="KW-0472">Membrane</keyword>
<dbReference type="Gene3D" id="3.30.70.1880">
    <property type="entry name" value="Protein of unknown function DUF881"/>
    <property type="match status" value="1"/>
</dbReference>
<dbReference type="Proteomes" id="UP000553756">
    <property type="component" value="Unassembled WGS sequence"/>
</dbReference>
<keyword evidence="5" id="KW-1185">Reference proteome</keyword>
<comment type="similarity">
    <text evidence="1">Belongs to the UPF0749 family.</text>
</comment>
<feature type="transmembrane region" description="Helical" evidence="3">
    <location>
        <begin position="12"/>
        <end position="32"/>
    </location>
</feature>
<proteinExistence type="inferred from homology"/>
<dbReference type="RefSeq" id="WP_172146539.1">
    <property type="nucleotide sequence ID" value="NZ_JAAIIJ010000024.1"/>
</dbReference>
<feature type="region of interest" description="Disordered" evidence="2">
    <location>
        <begin position="77"/>
        <end position="104"/>
    </location>
</feature>
<evidence type="ECO:0000313" key="5">
    <source>
        <dbReference type="Proteomes" id="UP000553756"/>
    </source>
</evidence>